<dbReference type="AlphaFoldDB" id="A0A379F6R6"/>
<protein>
    <submittedName>
        <fullName evidence="1">Uncharacterized protein</fullName>
    </submittedName>
</protein>
<name>A0A379F6R6_PROVU</name>
<evidence type="ECO:0000313" key="2">
    <source>
        <dbReference type="Proteomes" id="UP000254331"/>
    </source>
</evidence>
<accession>A0A379F6R6</accession>
<dbReference type="EMBL" id="UGTW01000001">
    <property type="protein sequence ID" value="SUC15271.1"/>
    <property type="molecule type" value="Genomic_DNA"/>
</dbReference>
<reference evidence="1 2" key="1">
    <citation type="submission" date="2018-06" db="EMBL/GenBank/DDBJ databases">
        <authorList>
            <consortium name="Pathogen Informatics"/>
            <person name="Doyle S."/>
        </authorList>
    </citation>
    <scope>NUCLEOTIDE SEQUENCE [LARGE SCALE GENOMIC DNA]</scope>
    <source>
        <strain evidence="1 2">NCTC10376</strain>
    </source>
</reference>
<organism evidence="1 2">
    <name type="scientific">Proteus vulgaris</name>
    <dbReference type="NCBI Taxonomy" id="585"/>
    <lineage>
        <taxon>Bacteria</taxon>
        <taxon>Pseudomonadati</taxon>
        <taxon>Pseudomonadota</taxon>
        <taxon>Gammaproteobacteria</taxon>
        <taxon>Enterobacterales</taxon>
        <taxon>Morganellaceae</taxon>
        <taxon>Proteus</taxon>
    </lineage>
</organism>
<proteinExistence type="predicted"/>
<sequence>MLALKLEILSRTKEYILILKRDQIQRLLKRQIAVEHVNPDLFNFIVAVFNVVPENNIIMI</sequence>
<gene>
    <name evidence="1" type="ORF">NCTC10376_01111</name>
</gene>
<evidence type="ECO:0000313" key="1">
    <source>
        <dbReference type="EMBL" id="SUC15271.1"/>
    </source>
</evidence>
<dbReference type="Proteomes" id="UP000254331">
    <property type="component" value="Unassembled WGS sequence"/>
</dbReference>